<gene>
    <name evidence="2" type="ORF">MP11Mi_05810</name>
</gene>
<accession>A0AA97CTH9</accession>
<proteinExistence type="predicted"/>
<feature type="transmembrane region" description="Helical" evidence="1">
    <location>
        <begin position="77"/>
        <end position="97"/>
    </location>
</feature>
<organism evidence="2">
    <name type="scientific">Gordonia sp. MP11Mi</name>
    <dbReference type="NCBI Taxonomy" id="3022769"/>
    <lineage>
        <taxon>Bacteria</taxon>
        <taxon>Bacillati</taxon>
        <taxon>Actinomycetota</taxon>
        <taxon>Actinomycetes</taxon>
        <taxon>Mycobacteriales</taxon>
        <taxon>Gordoniaceae</taxon>
        <taxon>Gordonia</taxon>
    </lineage>
</organism>
<sequence>MPSPLRSGHARDAALHVLITFGVGIVLLIVALNTSDGVHDAFIIAGPVAIGLGAITAMVRTALAWRANAGWQVWQGASWFLMALTVIWVFGAVPALVS</sequence>
<keyword evidence="1" id="KW-1133">Transmembrane helix</keyword>
<evidence type="ECO:0000313" key="2">
    <source>
        <dbReference type="EMBL" id="WOC11509.1"/>
    </source>
</evidence>
<feature type="transmembrane region" description="Helical" evidence="1">
    <location>
        <begin position="12"/>
        <end position="32"/>
    </location>
</feature>
<name>A0AA97CTH9_9ACTN</name>
<protein>
    <submittedName>
        <fullName evidence="2">Uncharacterized protein</fullName>
    </submittedName>
</protein>
<dbReference type="RefSeq" id="WP_420040819.1">
    <property type="nucleotide sequence ID" value="NZ_CP128986.1"/>
</dbReference>
<reference evidence="2" key="1">
    <citation type="submission" date="2023-06" db="EMBL/GenBank/DDBJ databases">
        <title>Gordonia sp. nov. and Pseudochrobactrum sp. nov., two species isolated from the burying beetle Nicrophorus vespilloides.</title>
        <authorList>
            <person name="Poehlein A."/>
            <person name="Guzman J."/>
            <person name="Daniel R."/>
            <person name="Vilcinskas A."/>
        </authorList>
    </citation>
    <scope>NUCLEOTIDE SEQUENCE</scope>
    <source>
        <strain evidence="2">MP11Mi</strain>
    </source>
</reference>
<keyword evidence="1" id="KW-0472">Membrane</keyword>
<dbReference type="EMBL" id="CP128986">
    <property type="protein sequence ID" value="WOC11509.1"/>
    <property type="molecule type" value="Genomic_DNA"/>
</dbReference>
<dbReference type="AlphaFoldDB" id="A0AA97CTH9"/>
<keyword evidence="1" id="KW-0812">Transmembrane</keyword>
<feature type="transmembrane region" description="Helical" evidence="1">
    <location>
        <begin position="44"/>
        <end position="65"/>
    </location>
</feature>
<evidence type="ECO:0000256" key="1">
    <source>
        <dbReference type="SAM" id="Phobius"/>
    </source>
</evidence>